<evidence type="ECO:0000256" key="3">
    <source>
        <dbReference type="ARBA" id="ARBA00023274"/>
    </source>
</evidence>
<keyword evidence="7" id="KW-1185">Reference proteome</keyword>
<dbReference type="OrthoDB" id="274683at2759"/>
<organism evidence="6 7">
    <name type="scientific">Polysphondylium violaceum</name>
    <dbReference type="NCBI Taxonomy" id="133409"/>
    <lineage>
        <taxon>Eukaryota</taxon>
        <taxon>Amoebozoa</taxon>
        <taxon>Evosea</taxon>
        <taxon>Eumycetozoa</taxon>
        <taxon>Dictyostelia</taxon>
        <taxon>Dictyosteliales</taxon>
        <taxon>Dictyosteliaceae</taxon>
        <taxon>Polysphondylium</taxon>
    </lineage>
</organism>
<dbReference type="GO" id="GO:0005762">
    <property type="term" value="C:mitochondrial large ribosomal subunit"/>
    <property type="evidence" value="ECO:0007669"/>
    <property type="project" value="TreeGrafter"/>
</dbReference>
<evidence type="ECO:0000313" key="6">
    <source>
        <dbReference type="EMBL" id="KAF2073500.1"/>
    </source>
</evidence>
<dbReference type="Gene3D" id="3.30.160.810">
    <property type="match status" value="1"/>
</dbReference>
<dbReference type="FunFam" id="2.40.30.10:FF:000004">
    <property type="entry name" value="50S ribosomal protein L3"/>
    <property type="match status" value="1"/>
</dbReference>
<dbReference type="Proteomes" id="UP000695562">
    <property type="component" value="Unassembled WGS sequence"/>
</dbReference>
<feature type="region of interest" description="Disordered" evidence="5">
    <location>
        <begin position="193"/>
        <end position="212"/>
    </location>
</feature>
<dbReference type="NCBIfam" id="TIGR03625">
    <property type="entry name" value="L3_bact"/>
    <property type="match status" value="1"/>
</dbReference>
<dbReference type="SUPFAM" id="SSF50447">
    <property type="entry name" value="Translation proteins"/>
    <property type="match status" value="1"/>
</dbReference>
<proteinExistence type="inferred from homology"/>
<dbReference type="EMBL" id="AJWJ01000201">
    <property type="protein sequence ID" value="KAF2073500.1"/>
    <property type="molecule type" value="Genomic_DNA"/>
</dbReference>
<keyword evidence="3" id="KW-0687">Ribonucleoprotein</keyword>
<sequence>MNNLTQFLRRSLSISANSTTNITRKQGLAGSWYIPKPSFGQKLQDEKFVKDEVTGWNKNSHRVGAVGKKVGMMTTYIDGTAYPVTVIEIPTNQITQIKRKVLDGVDSVQVGADEIRLKNVTRPLQGHFARANVPPKRVLMEFKVTRNAMKSLEVGQPIVAKHFVPGQLVTIKGTSIGKGFAGVMKKWNFGGQPATHGVSRSHRSLGSTGCRQTPGRVFKGKKMPGRLGGISSTQFNLQVLGINTALNVIMVKGAVPGKKGGYLKIIDSRSNKWTQSPPFPIYVPQPNEAAQEILFKPDGELLVEDQPVAIAPKLLSVEQVDQMNNEIKEKREKRKQSQN</sequence>
<evidence type="ECO:0000256" key="1">
    <source>
        <dbReference type="ARBA" id="ARBA00006540"/>
    </source>
</evidence>
<evidence type="ECO:0000256" key="5">
    <source>
        <dbReference type="SAM" id="MobiDB-lite"/>
    </source>
</evidence>
<comment type="similarity">
    <text evidence="1">Belongs to the universal ribosomal protein uL3 family.</text>
</comment>
<dbReference type="Pfam" id="PF00297">
    <property type="entry name" value="Ribosomal_L3"/>
    <property type="match status" value="1"/>
</dbReference>
<protein>
    <recommendedName>
        <fullName evidence="4">Large ribosomal subunit protein uL3m</fullName>
    </recommendedName>
</protein>
<dbReference type="FunFam" id="3.30.160.810:FF:000001">
    <property type="entry name" value="50S ribosomal protein L3"/>
    <property type="match status" value="1"/>
</dbReference>
<dbReference type="GO" id="GO:0003735">
    <property type="term" value="F:structural constituent of ribosome"/>
    <property type="evidence" value="ECO:0007669"/>
    <property type="project" value="InterPro"/>
</dbReference>
<dbReference type="AlphaFoldDB" id="A0A8J4UYS1"/>
<dbReference type="InterPro" id="IPR019927">
    <property type="entry name" value="Ribosomal_uL3_bac/org-type"/>
</dbReference>
<dbReference type="InterPro" id="IPR009000">
    <property type="entry name" value="Transl_B-barrel_sf"/>
</dbReference>
<dbReference type="PANTHER" id="PTHR11229:SF8">
    <property type="entry name" value="LARGE RIBOSOMAL SUBUNIT PROTEIN UL3M"/>
    <property type="match status" value="1"/>
</dbReference>
<dbReference type="HAMAP" id="MF_01325_B">
    <property type="entry name" value="Ribosomal_uL3_B"/>
    <property type="match status" value="1"/>
</dbReference>
<evidence type="ECO:0000256" key="2">
    <source>
        <dbReference type="ARBA" id="ARBA00022980"/>
    </source>
</evidence>
<accession>A0A8J4UYS1</accession>
<dbReference type="PANTHER" id="PTHR11229">
    <property type="entry name" value="50S RIBOSOMAL PROTEIN L3"/>
    <property type="match status" value="1"/>
</dbReference>
<evidence type="ECO:0000313" key="7">
    <source>
        <dbReference type="Proteomes" id="UP000695562"/>
    </source>
</evidence>
<comment type="caution">
    <text evidence="6">The sequence shown here is derived from an EMBL/GenBank/DDBJ whole genome shotgun (WGS) entry which is preliminary data.</text>
</comment>
<gene>
    <name evidence="6" type="ORF">CYY_005209</name>
</gene>
<dbReference type="Gene3D" id="2.40.30.10">
    <property type="entry name" value="Translation factors"/>
    <property type="match status" value="1"/>
</dbReference>
<dbReference type="GO" id="GO:0006412">
    <property type="term" value="P:translation"/>
    <property type="evidence" value="ECO:0007669"/>
    <property type="project" value="InterPro"/>
</dbReference>
<keyword evidence="2" id="KW-0689">Ribosomal protein</keyword>
<evidence type="ECO:0000256" key="4">
    <source>
        <dbReference type="ARBA" id="ARBA00035209"/>
    </source>
</evidence>
<name>A0A8J4UYS1_9MYCE</name>
<dbReference type="InterPro" id="IPR000597">
    <property type="entry name" value="Ribosomal_uL3"/>
</dbReference>
<reference evidence="6" key="1">
    <citation type="submission" date="2020-01" db="EMBL/GenBank/DDBJ databases">
        <title>Development of genomics and gene disruption for Polysphondylium violaceum indicates a role for the polyketide synthase stlB in stalk morphogenesis.</title>
        <authorList>
            <person name="Narita B."/>
            <person name="Kawabe Y."/>
            <person name="Kin K."/>
            <person name="Saito T."/>
            <person name="Gibbs R."/>
            <person name="Kuspa A."/>
            <person name="Muzny D."/>
            <person name="Queller D."/>
            <person name="Richards S."/>
            <person name="Strassman J."/>
            <person name="Sucgang R."/>
            <person name="Worley K."/>
            <person name="Schaap P."/>
        </authorList>
    </citation>
    <scope>NUCLEOTIDE SEQUENCE</scope>
    <source>
        <strain evidence="6">QSvi11</strain>
    </source>
</reference>